<organism evidence="5 6">
    <name type="scientific">Mucilaginibacter psychrotolerans</name>
    <dbReference type="NCBI Taxonomy" id="1524096"/>
    <lineage>
        <taxon>Bacteria</taxon>
        <taxon>Pseudomonadati</taxon>
        <taxon>Bacteroidota</taxon>
        <taxon>Sphingobacteriia</taxon>
        <taxon>Sphingobacteriales</taxon>
        <taxon>Sphingobacteriaceae</taxon>
        <taxon>Mucilaginibacter</taxon>
    </lineage>
</organism>
<evidence type="ECO:0000256" key="1">
    <source>
        <dbReference type="ARBA" id="ARBA00023015"/>
    </source>
</evidence>
<dbReference type="PANTHER" id="PTHR42756">
    <property type="entry name" value="TRANSCRIPTIONAL REGULATOR, MARR"/>
    <property type="match status" value="1"/>
</dbReference>
<dbReference type="Gene3D" id="1.10.10.10">
    <property type="entry name" value="Winged helix-like DNA-binding domain superfamily/Winged helix DNA-binding domain"/>
    <property type="match status" value="1"/>
</dbReference>
<dbReference type="PANTHER" id="PTHR42756:SF1">
    <property type="entry name" value="TRANSCRIPTIONAL REPRESSOR OF EMRAB OPERON"/>
    <property type="match status" value="1"/>
</dbReference>
<proteinExistence type="predicted"/>
<dbReference type="Pfam" id="PF13463">
    <property type="entry name" value="HTH_27"/>
    <property type="match status" value="1"/>
</dbReference>
<dbReference type="PROSITE" id="PS50995">
    <property type="entry name" value="HTH_MARR_2"/>
    <property type="match status" value="1"/>
</dbReference>
<dbReference type="InterPro" id="IPR036390">
    <property type="entry name" value="WH_DNA-bd_sf"/>
</dbReference>
<evidence type="ECO:0000313" key="6">
    <source>
        <dbReference type="Proteomes" id="UP000297540"/>
    </source>
</evidence>
<dbReference type="RefSeq" id="WP_133234379.1">
    <property type="nucleotide sequence ID" value="NZ_SOZE01000026.1"/>
</dbReference>
<evidence type="ECO:0000256" key="3">
    <source>
        <dbReference type="ARBA" id="ARBA00023163"/>
    </source>
</evidence>
<dbReference type="AlphaFoldDB" id="A0A4Y8S747"/>
<dbReference type="GO" id="GO:0003677">
    <property type="term" value="F:DNA binding"/>
    <property type="evidence" value="ECO:0007669"/>
    <property type="project" value="UniProtKB-KW"/>
</dbReference>
<keyword evidence="1" id="KW-0805">Transcription regulation</keyword>
<dbReference type="PRINTS" id="PR00598">
    <property type="entry name" value="HTHMARR"/>
</dbReference>
<evidence type="ECO:0000256" key="2">
    <source>
        <dbReference type="ARBA" id="ARBA00023125"/>
    </source>
</evidence>
<evidence type="ECO:0000259" key="4">
    <source>
        <dbReference type="PROSITE" id="PS50995"/>
    </source>
</evidence>
<dbReference type="GO" id="GO:0003700">
    <property type="term" value="F:DNA-binding transcription factor activity"/>
    <property type="evidence" value="ECO:0007669"/>
    <property type="project" value="InterPro"/>
</dbReference>
<sequence length="146" mass="16797">MNFGEDLSLQLMLANKSYHQYLFTVLKEIDVYQHYQIILLLSRQGGRSTQKFIGDTLLIEKSNMVAIIAALEEKGYVYKTVNHKDRRSKLVSLTAKAQDTVGIMNNLFNVFEEQMAEDLTWQEMYNCIRVLNKVNGKLNDMLVAGN</sequence>
<reference evidence="5 6" key="1">
    <citation type="journal article" date="2017" name="Int. J. Syst. Evol. Microbiol.">
        <title>Mucilaginibacterpsychrotolerans sp. nov., isolated from peatlands.</title>
        <authorList>
            <person name="Deng Y."/>
            <person name="Shen L."/>
            <person name="Xu B."/>
            <person name="Liu Y."/>
            <person name="Gu Z."/>
            <person name="Liu H."/>
            <person name="Zhou Y."/>
        </authorList>
    </citation>
    <scope>NUCLEOTIDE SEQUENCE [LARGE SCALE GENOMIC DNA]</scope>
    <source>
        <strain evidence="5 6">NH7-4</strain>
    </source>
</reference>
<dbReference type="OrthoDB" id="795750at2"/>
<dbReference type="InterPro" id="IPR036388">
    <property type="entry name" value="WH-like_DNA-bd_sf"/>
</dbReference>
<keyword evidence="6" id="KW-1185">Reference proteome</keyword>
<accession>A0A4Y8S747</accession>
<dbReference type="EMBL" id="SOZE01000026">
    <property type="protein sequence ID" value="TFF34839.1"/>
    <property type="molecule type" value="Genomic_DNA"/>
</dbReference>
<dbReference type="SMART" id="SM00347">
    <property type="entry name" value="HTH_MARR"/>
    <property type="match status" value="1"/>
</dbReference>
<feature type="domain" description="HTH marR-type" evidence="4">
    <location>
        <begin position="4"/>
        <end position="136"/>
    </location>
</feature>
<dbReference type="InterPro" id="IPR000835">
    <property type="entry name" value="HTH_MarR-typ"/>
</dbReference>
<evidence type="ECO:0000313" key="5">
    <source>
        <dbReference type="EMBL" id="TFF34839.1"/>
    </source>
</evidence>
<dbReference type="Proteomes" id="UP000297540">
    <property type="component" value="Unassembled WGS sequence"/>
</dbReference>
<comment type="caution">
    <text evidence="5">The sequence shown here is derived from an EMBL/GenBank/DDBJ whole genome shotgun (WGS) entry which is preliminary data.</text>
</comment>
<gene>
    <name evidence="5" type="ORF">E2R66_20880</name>
</gene>
<keyword evidence="2" id="KW-0238">DNA-binding</keyword>
<protein>
    <submittedName>
        <fullName evidence="5">MarR family transcriptional regulator</fullName>
    </submittedName>
</protein>
<dbReference type="SUPFAM" id="SSF46785">
    <property type="entry name" value="Winged helix' DNA-binding domain"/>
    <property type="match status" value="1"/>
</dbReference>
<name>A0A4Y8S747_9SPHI</name>
<keyword evidence="3" id="KW-0804">Transcription</keyword>